<name>A0A7G9B7P3_9FIRM</name>
<dbReference type="EMBL" id="CP060490">
    <property type="protein sequence ID" value="QNL45574.1"/>
    <property type="molecule type" value="Genomic_DNA"/>
</dbReference>
<dbReference type="AlphaFoldDB" id="A0A7G9B7P3"/>
<reference evidence="3 4" key="1">
    <citation type="submission" date="2020-08" db="EMBL/GenBank/DDBJ databases">
        <authorList>
            <person name="Liu C."/>
            <person name="Sun Q."/>
        </authorList>
    </citation>
    <scope>NUCLEOTIDE SEQUENCE [LARGE SCALE GENOMIC DNA]</scope>
    <source>
        <strain evidence="3 4">NSJ-62</strain>
    </source>
</reference>
<evidence type="ECO:0000313" key="4">
    <source>
        <dbReference type="Proteomes" id="UP000515960"/>
    </source>
</evidence>
<evidence type="ECO:0000256" key="1">
    <source>
        <dbReference type="SAM" id="Phobius"/>
    </source>
</evidence>
<dbReference type="PROSITE" id="PS51257">
    <property type="entry name" value="PROKAR_LIPOPROTEIN"/>
    <property type="match status" value="1"/>
</dbReference>
<dbReference type="Proteomes" id="UP000515960">
    <property type="component" value="Chromosome"/>
</dbReference>
<dbReference type="RefSeq" id="WP_187334002.1">
    <property type="nucleotide sequence ID" value="NZ_CP060490.1"/>
</dbReference>
<proteinExistence type="predicted"/>
<protein>
    <submittedName>
        <fullName evidence="3">DUF4129 domain-containing protein</fullName>
    </submittedName>
</protein>
<feature type="transmembrane region" description="Helical" evidence="1">
    <location>
        <begin position="146"/>
        <end position="163"/>
    </location>
</feature>
<evidence type="ECO:0000313" key="3">
    <source>
        <dbReference type="EMBL" id="QNL45574.1"/>
    </source>
</evidence>
<feature type="transmembrane region" description="Helical" evidence="1">
    <location>
        <begin position="65"/>
        <end position="83"/>
    </location>
</feature>
<gene>
    <name evidence="3" type="ORF">H8790_06125</name>
</gene>
<feature type="domain" description="Protein-glutamine gamma-glutamyltransferase-like C-terminal" evidence="2">
    <location>
        <begin position="344"/>
        <end position="403"/>
    </location>
</feature>
<dbReference type="Pfam" id="PF13559">
    <property type="entry name" value="DUF4129"/>
    <property type="match status" value="1"/>
</dbReference>
<keyword evidence="1" id="KW-0472">Membrane</keyword>
<keyword evidence="1" id="KW-1133">Transmembrane helix</keyword>
<sequence length="445" mass="48639">MREKNPLPALATLFSAACIFCTLYYLMTLGQRAPSPYYPQVLMLYALGLYGLDRAFLHQEHTMRSYALLNGGMGTALFLSVLLSGSETGWVSLLFVGIICLWLTILGAQLAMEPPKLSHLILCLDLSLILLVLFTGYLSLTGASPLWGIPIAAGCAAAILGIISHRTGSQMGARGWGMVALMFLVIFALVWLLVSFAAAPAGQGLVALWSAAVAGVKLIGNLIWKILLFLCSLMPMGEEGILPLEPGTASLPEAAQESAEANPAVLIVLAVLCAALGLVLLVWLLRQLGKLRIGGKAARAMPAAPLRRRVSLLAGLKRLLTSWRRWIHLRLLLWRMRDMPAGVYYCLVRRCRSGPWRKKPGETPRDFLLRLQRGADPELSAALEELIPAVDESLFGRSAPQLVPQARLIRRRIGAAVLHQAFKSFQVRMRELKSIEKDDSQSIST</sequence>
<keyword evidence="1" id="KW-0812">Transmembrane</keyword>
<organism evidence="3 4">
    <name type="scientific">Oscillibacter hominis</name>
    <dbReference type="NCBI Taxonomy" id="2763056"/>
    <lineage>
        <taxon>Bacteria</taxon>
        <taxon>Bacillati</taxon>
        <taxon>Bacillota</taxon>
        <taxon>Clostridia</taxon>
        <taxon>Eubacteriales</taxon>
        <taxon>Oscillospiraceae</taxon>
        <taxon>Oscillibacter</taxon>
    </lineage>
</organism>
<feature type="transmembrane region" description="Helical" evidence="1">
    <location>
        <begin position="200"/>
        <end position="219"/>
    </location>
</feature>
<feature type="transmembrane region" description="Helical" evidence="1">
    <location>
        <begin position="120"/>
        <end position="140"/>
    </location>
</feature>
<accession>A0A7G9B7P3</accession>
<dbReference type="InterPro" id="IPR025403">
    <property type="entry name" value="TgpA-like_C"/>
</dbReference>
<feature type="transmembrane region" description="Helical" evidence="1">
    <location>
        <begin position="175"/>
        <end position="194"/>
    </location>
</feature>
<feature type="transmembrane region" description="Helical" evidence="1">
    <location>
        <begin position="264"/>
        <end position="285"/>
    </location>
</feature>
<dbReference type="KEGG" id="ohi:H8790_06125"/>
<evidence type="ECO:0000259" key="2">
    <source>
        <dbReference type="Pfam" id="PF13559"/>
    </source>
</evidence>
<feature type="transmembrane region" description="Helical" evidence="1">
    <location>
        <begin position="7"/>
        <end position="25"/>
    </location>
</feature>
<feature type="transmembrane region" description="Helical" evidence="1">
    <location>
        <begin position="89"/>
        <end position="108"/>
    </location>
</feature>
<keyword evidence="4" id="KW-1185">Reference proteome</keyword>